<evidence type="ECO:0000313" key="19">
    <source>
        <dbReference type="Proteomes" id="UP000507470"/>
    </source>
</evidence>
<feature type="compositionally biased region" description="Polar residues" evidence="13">
    <location>
        <begin position="1139"/>
        <end position="1155"/>
    </location>
</feature>
<feature type="region of interest" description="Disordered" evidence="13">
    <location>
        <begin position="44"/>
        <end position="145"/>
    </location>
</feature>
<dbReference type="InterPro" id="IPR017981">
    <property type="entry name" value="GPCR_2-like_7TM"/>
</dbReference>
<dbReference type="PANTHER" id="PTHR12011:SF347">
    <property type="entry name" value="FI21270P1-RELATED"/>
    <property type="match status" value="1"/>
</dbReference>
<feature type="region of interest" description="Disordered" evidence="13">
    <location>
        <begin position="1139"/>
        <end position="1178"/>
    </location>
</feature>
<dbReference type="InterPro" id="IPR000203">
    <property type="entry name" value="GPS"/>
</dbReference>
<feature type="transmembrane region" description="Helical" evidence="14">
    <location>
        <begin position="946"/>
        <end position="967"/>
    </location>
</feature>
<dbReference type="EMBL" id="CACVKT020002176">
    <property type="protein sequence ID" value="CAC5376075.1"/>
    <property type="molecule type" value="Genomic_DNA"/>
</dbReference>
<dbReference type="SUPFAM" id="SSF111418">
    <property type="entry name" value="Hormone receptor domain"/>
    <property type="match status" value="1"/>
</dbReference>
<keyword evidence="7" id="KW-0297">G-protein coupled receptor</keyword>
<dbReference type="SMART" id="SM00008">
    <property type="entry name" value="HormR"/>
    <property type="match status" value="1"/>
</dbReference>
<feature type="transmembrane region" description="Helical" evidence="14">
    <location>
        <begin position="1027"/>
        <end position="1053"/>
    </location>
</feature>
<keyword evidence="10" id="KW-0675">Receptor</keyword>
<keyword evidence="6 14" id="KW-1133">Transmembrane helix</keyword>
<feature type="compositionally biased region" description="Low complexity" evidence="13">
    <location>
        <begin position="175"/>
        <end position="226"/>
    </location>
</feature>
<evidence type="ECO:0000259" key="17">
    <source>
        <dbReference type="PROSITE" id="PS50261"/>
    </source>
</evidence>
<dbReference type="Pfam" id="PF00002">
    <property type="entry name" value="7tm_2"/>
    <property type="match status" value="1"/>
</dbReference>
<feature type="region of interest" description="Disordered" evidence="13">
    <location>
        <begin position="250"/>
        <end position="320"/>
    </location>
</feature>
<sequence length="1186" mass="127760">MFTVLTLSCTYMIMNIITVTVLPGSAATTTTLTSVIFFTMEPTTAADDTTSPDETTTVSSLETTTSALTTSPDETTTASTQGTTTSAITTSPDETTTASTQETTTSAITTSSGETTTASTQETNTSAKTTSPNETTTASTVETTTLDVTTSLDEITTASTQETTISVLTTSPDNTTPISTLETTTSAPTTFSDDTTTPLTLETATSAITTSPDETTTASTQETTTSAKTTFVDETILASIQEATTSAITTSLDETTTVPTQETTTSAITTSPDETTTASNQETTTLAITTSPDETSTASTQETTTSTLTPSLDELTTASTVETTTLDVSTSLDEITTASTQEATTSAITTSPDETTTASTQKTTTSTITTSPDETTTASTQETTTSTLTPSLDELTTASTVETTTLDVSTSLDEITTASTQETTTSRIITSPDETTTASTQETTKSAITTSPDETTTASTQETTTPALTTSPDETTTASTQETTTSVLTTSPDETTTSSTQKTTTSAITTSFDVTTTFKLDTETTEQLTTTSPLEITMFTRIVTAYCPEDIFNNITWSETSTGQKDTQKCPPGYTGTAFRKCNVNGVWEDPVYIECVNMVLYETTEKLNELANITDPELARAVISDILNTLDTTIGNDNQNPPTSGDLKQTTYILSSIIGIGASTNASVDSEKFGDVLNSVLDTDNSGSWNEVNSEEQSAEGASSIMRIVDSLGSLVQNNLSPNETKVINKTNLVIEVSTLRKDLTFPPDLNSMSKLILEYQLSLQDTLYTAALYRTLSGILPTTPNRSVGSDVISVSFDQAIHILTENITIRFEQNKKVPYTDPKISCGYWNFSGRSWAKNGCYLKETEANVSTCTCNHLTNFAILMSPSDVEISDQHEKALEIITFVGCGLSILGCFLTLIIYYVFWRYVKNEWTVILVNICVVLIIGYSVFLSSTNVTENEIACILVTAVLHYVFLVVFFLMLCEGISVARSVTVVFKRKSELSLYLSFAWVVPLVIVGITLGITRLKGYHSEKYCWLNTNNFVFMAFVGPALLIILINIGIIIVVLRAIYSTNAMMNERLEKKVRAGVKCMVILLPVLGLSWLFGILAYNEDTIIFQYLFGITTSLQGFIIFIRDAVSNTKLHEGIRRALHKYRSNSMPKASSKTQSSGIQNRLDLKGNQTSPVESTNDKSIRTNAKMETFI</sequence>
<dbReference type="PROSITE" id="PS50227">
    <property type="entry name" value="G_PROTEIN_RECEP_F2_3"/>
    <property type="match status" value="1"/>
</dbReference>
<feature type="transmembrane region" description="Helical" evidence="14">
    <location>
        <begin position="1099"/>
        <end position="1117"/>
    </location>
</feature>
<feature type="transmembrane region" description="Helical" evidence="14">
    <location>
        <begin position="1074"/>
        <end position="1093"/>
    </location>
</feature>
<evidence type="ECO:0000256" key="13">
    <source>
        <dbReference type="SAM" id="MobiDB-lite"/>
    </source>
</evidence>
<dbReference type="PROSITE" id="PS50261">
    <property type="entry name" value="G_PROTEIN_RECEP_F2_4"/>
    <property type="match status" value="1"/>
</dbReference>
<evidence type="ECO:0000256" key="11">
    <source>
        <dbReference type="ARBA" id="ARBA00023180"/>
    </source>
</evidence>
<evidence type="ECO:0000256" key="9">
    <source>
        <dbReference type="ARBA" id="ARBA00023157"/>
    </source>
</evidence>
<dbReference type="OrthoDB" id="10052455at2759"/>
<accession>A0A6J8B1Q3</accession>
<evidence type="ECO:0000256" key="6">
    <source>
        <dbReference type="ARBA" id="ARBA00022989"/>
    </source>
</evidence>
<dbReference type="GO" id="GO:0007166">
    <property type="term" value="P:cell surface receptor signaling pathway"/>
    <property type="evidence" value="ECO:0007669"/>
    <property type="project" value="InterPro"/>
</dbReference>
<keyword evidence="8 14" id="KW-0472">Membrane</keyword>
<feature type="compositionally biased region" description="Low complexity" evidence="13">
    <location>
        <begin position="255"/>
        <end position="285"/>
    </location>
</feature>
<feature type="transmembrane region" description="Helical" evidence="14">
    <location>
        <begin position="885"/>
        <end position="909"/>
    </location>
</feature>
<dbReference type="PRINTS" id="PR00249">
    <property type="entry name" value="GPCRSECRETIN"/>
</dbReference>
<dbReference type="Pfam" id="PF01825">
    <property type="entry name" value="GPS"/>
    <property type="match status" value="1"/>
</dbReference>
<dbReference type="AlphaFoldDB" id="A0A6J8B1Q3"/>
<evidence type="ECO:0000256" key="14">
    <source>
        <dbReference type="SAM" id="Phobius"/>
    </source>
</evidence>
<evidence type="ECO:0000256" key="12">
    <source>
        <dbReference type="ARBA" id="ARBA00023224"/>
    </source>
</evidence>
<dbReference type="PROSITE" id="PS50221">
    <property type="entry name" value="GAIN_B"/>
    <property type="match status" value="1"/>
</dbReference>
<dbReference type="InterPro" id="IPR008077">
    <property type="entry name" value="GPCR_2_brain_angio_inhib"/>
</dbReference>
<keyword evidence="4" id="KW-0732">Signal</keyword>
<keyword evidence="11" id="KW-0325">Glycoprotein</keyword>
<feature type="transmembrane region" description="Helical" evidence="14">
    <location>
        <begin position="916"/>
        <end position="934"/>
    </location>
</feature>
<evidence type="ECO:0000259" key="16">
    <source>
        <dbReference type="PROSITE" id="PS50227"/>
    </source>
</evidence>
<feature type="compositionally biased region" description="Low complexity" evidence="13">
    <location>
        <begin position="434"/>
        <end position="505"/>
    </location>
</feature>
<dbReference type="GO" id="GO:0005886">
    <property type="term" value="C:plasma membrane"/>
    <property type="evidence" value="ECO:0007669"/>
    <property type="project" value="TreeGrafter"/>
</dbReference>
<dbReference type="PRINTS" id="PR01694">
    <property type="entry name" value="BAIPRECURSOR"/>
</dbReference>
<dbReference type="Proteomes" id="UP000507470">
    <property type="component" value="Unassembled WGS sequence"/>
</dbReference>
<dbReference type="Gene3D" id="1.20.1070.10">
    <property type="entry name" value="Rhodopsin 7-helix transmembrane proteins"/>
    <property type="match status" value="1"/>
</dbReference>
<dbReference type="InterPro" id="IPR046338">
    <property type="entry name" value="GAIN_dom_sf"/>
</dbReference>
<evidence type="ECO:0000256" key="8">
    <source>
        <dbReference type="ARBA" id="ARBA00023136"/>
    </source>
</evidence>
<dbReference type="GO" id="GO:0004930">
    <property type="term" value="F:G protein-coupled receptor activity"/>
    <property type="evidence" value="ECO:0007669"/>
    <property type="project" value="UniProtKB-KW"/>
</dbReference>
<dbReference type="Gene3D" id="2.60.220.50">
    <property type="match status" value="1"/>
</dbReference>
<evidence type="ECO:0000256" key="4">
    <source>
        <dbReference type="ARBA" id="ARBA00022729"/>
    </source>
</evidence>
<keyword evidence="12" id="KW-0807">Transducer</keyword>
<feature type="domain" description="G-protein coupled receptors family 2 profile 2" evidence="17">
    <location>
        <begin position="883"/>
        <end position="1123"/>
    </location>
</feature>
<dbReference type="Gene3D" id="4.10.1240.10">
    <property type="entry name" value="GPCR, family 2, extracellular hormone receptor domain"/>
    <property type="match status" value="1"/>
</dbReference>
<evidence type="ECO:0000256" key="3">
    <source>
        <dbReference type="ARBA" id="ARBA00022692"/>
    </source>
</evidence>
<keyword evidence="9" id="KW-1015">Disulfide bond</keyword>
<dbReference type="Pfam" id="PF02793">
    <property type="entry name" value="HRM"/>
    <property type="match status" value="1"/>
</dbReference>
<feature type="domain" description="GAIN-B" evidence="15">
    <location>
        <begin position="725"/>
        <end position="874"/>
    </location>
</feature>
<proteinExistence type="inferred from homology"/>
<reference evidence="18 19" key="1">
    <citation type="submission" date="2020-06" db="EMBL/GenBank/DDBJ databases">
        <authorList>
            <person name="Li R."/>
            <person name="Bekaert M."/>
        </authorList>
    </citation>
    <scope>NUCLEOTIDE SEQUENCE [LARGE SCALE GENOMIC DNA]</scope>
    <source>
        <strain evidence="19">wild</strain>
    </source>
</reference>
<dbReference type="CDD" id="cd15040">
    <property type="entry name" value="7tmB2_Adhesion"/>
    <property type="match status" value="1"/>
</dbReference>
<keyword evidence="19" id="KW-1185">Reference proteome</keyword>
<gene>
    <name evidence="18" type="ORF">MCOR_12830</name>
</gene>
<dbReference type="InterPro" id="IPR036445">
    <property type="entry name" value="GPCR_2_extracell_dom_sf"/>
</dbReference>
<dbReference type="InterPro" id="IPR001879">
    <property type="entry name" value="GPCR_2_extracellular_dom"/>
</dbReference>
<dbReference type="InterPro" id="IPR057244">
    <property type="entry name" value="GAIN_B"/>
</dbReference>
<evidence type="ECO:0000256" key="2">
    <source>
        <dbReference type="ARBA" id="ARBA00007343"/>
    </source>
</evidence>
<evidence type="ECO:0000256" key="7">
    <source>
        <dbReference type="ARBA" id="ARBA00023040"/>
    </source>
</evidence>
<keyword evidence="3 14" id="KW-0812">Transmembrane</keyword>
<evidence type="ECO:0000313" key="18">
    <source>
        <dbReference type="EMBL" id="CAC5376075.1"/>
    </source>
</evidence>
<feature type="domain" description="G-protein coupled receptors family 2 profile 1" evidence="16">
    <location>
        <begin position="546"/>
        <end position="600"/>
    </location>
</feature>
<protein>
    <submittedName>
        <fullName evidence="18">Uncharacterized protein</fullName>
    </submittedName>
</protein>
<feature type="transmembrane region" description="Helical" evidence="14">
    <location>
        <begin position="988"/>
        <end position="1007"/>
    </location>
</feature>
<dbReference type="PANTHER" id="PTHR12011">
    <property type="entry name" value="ADHESION G-PROTEIN COUPLED RECEPTOR"/>
    <property type="match status" value="1"/>
</dbReference>
<dbReference type="Gene3D" id="1.25.40.610">
    <property type="match status" value="1"/>
</dbReference>
<comment type="similarity">
    <text evidence="2">Belongs to the G-protein coupled receptor 2 family. Adhesion G-protein coupled receptor (ADGR) subfamily.</text>
</comment>
<evidence type="ECO:0000256" key="1">
    <source>
        <dbReference type="ARBA" id="ARBA00004141"/>
    </source>
</evidence>
<feature type="region of interest" description="Disordered" evidence="13">
    <location>
        <begin position="163"/>
        <end position="226"/>
    </location>
</feature>
<feature type="region of interest" description="Disordered" evidence="13">
    <location>
        <begin position="337"/>
        <end position="387"/>
    </location>
</feature>
<dbReference type="InterPro" id="IPR000832">
    <property type="entry name" value="GPCR_2_secretin-like"/>
</dbReference>
<keyword evidence="5" id="KW-0677">Repeat</keyword>
<dbReference type="FunFam" id="1.20.1070.10:FF:000058">
    <property type="entry name" value="Adhesion G protein-coupled receptor F5"/>
    <property type="match status" value="1"/>
</dbReference>
<comment type="subcellular location">
    <subcellularLocation>
        <location evidence="1">Membrane</location>
        <topology evidence="1">Multi-pass membrane protein</topology>
    </subcellularLocation>
</comment>
<feature type="compositionally biased region" description="Polar residues" evidence="13">
    <location>
        <begin position="163"/>
        <end position="174"/>
    </location>
</feature>
<organism evidence="18 19">
    <name type="scientific">Mytilus coruscus</name>
    <name type="common">Sea mussel</name>
    <dbReference type="NCBI Taxonomy" id="42192"/>
    <lineage>
        <taxon>Eukaryota</taxon>
        <taxon>Metazoa</taxon>
        <taxon>Spiralia</taxon>
        <taxon>Lophotrochozoa</taxon>
        <taxon>Mollusca</taxon>
        <taxon>Bivalvia</taxon>
        <taxon>Autobranchia</taxon>
        <taxon>Pteriomorphia</taxon>
        <taxon>Mytilida</taxon>
        <taxon>Mytiloidea</taxon>
        <taxon>Mytilidae</taxon>
        <taxon>Mytilinae</taxon>
        <taxon>Mytilus</taxon>
    </lineage>
</organism>
<name>A0A6J8B1Q3_MYTCO</name>
<dbReference type="SMART" id="SM00303">
    <property type="entry name" value="GPS"/>
    <property type="match status" value="1"/>
</dbReference>
<evidence type="ECO:0000256" key="10">
    <source>
        <dbReference type="ARBA" id="ARBA00023170"/>
    </source>
</evidence>
<evidence type="ECO:0000259" key="15">
    <source>
        <dbReference type="PROSITE" id="PS50221"/>
    </source>
</evidence>
<feature type="compositionally biased region" description="Low complexity" evidence="13">
    <location>
        <begin position="294"/>
        <end position="320"/>
    </location>
</feature>
<evidence type="ECO:0000256" key="5">
    <source>
        <dbReference type="ARBA" id="ARBA00022737"/>
    </source>
</evidence>
<feature type="region of interest" description="Disordered" evidence="13">
    <location>
        <begin position="417"/>
        <end position="505"/>
    </location>
</feature>